<feature type="domain" description="Terpene synthase metal-binding" evidence="4">
    <location>
        <begin position="143"/>
        <end position="321"/>
    </location>
</feature>
<dbReference type="EMBL" id="JBAMMX010000021">
    <property type="protein sequence ID" value="KAK6919423.1"/>
    <property type="molecule type" value="Genomic_DNA"/>
</dbReference>
<dbReference type="PANTHER" id="PTHR31225:SF252">
    <property type="entry name" value="TERPENE SYNTHASE 12-RELATED"/>
    <property type="match status" value="1"/>
</dbReference>
<dbReference type="GO" id="GO:0010333">
    <property type="term" value="F:terpene synthase activity"/>
    <property type="evidence" value="ECO:0007669"/>
    <property type="project" value="InterPro"/>
</dbReference>
<comment type="caution">
    <text evidence="5">The sequence shown here is derived from an EMBL/GenBank/DDBJ whole genome shotgun (WGS) entry which is preliminary data.</text>
</comment>
<dbReference type="InterPro" id="IPR008949">
    <property type="entry name" value="Isoprenoid_synthase_dom_sf"/>
</dbReference>
<gene>
    <name evidence="5" type="ORF">RJ641_015327</name>
</gene>
<keyword evidence="6" id="KW-1185">Reference proteome</keyword>
<sequence>MWRGKGTTDSLTLLELVETIVRLGLGDQFESFVTRALERVSSLKESRENASLHEVALGFRLLRLHGCEVSQVHNADVFKSFLDTQGNFAENLSFDVKGVLSLYEAAHAAYEGENILDEAKSFATKHLREVAEDSSTSLAKYINHSLFGEIFNPWDINALENLPQYMKLCFLALYSTVNEMAYETLKEHGVDIIQYLTKAVNLCKAFLQEAKWLYEKETPTFEQSLKNGWLLISGCVILVHAYFLASTNITKEALDCLEKYHDILRWSSIIFRLCNDLATYHAELERGELANSISLYMNEKGESEEGACKYLRGIIDETWKKMIKERNNGGSALPKAFIDMAINLARVCHCIYQYGDGHGAPNSRSRKQIPSLIVEPVRLEKQHSF</sequence>
<dbReference type="GO" id="GO:0000287">
    <property type="term" value="F:magnesium ion binding"/>
    <property type="evidence" value="ECO:0007669"/>
    <property type="project" value="InterPro"/>
</dbReference>
<dbReference type="PANTHER" id="PTHR31225">
    <property type="entry name" value="OS04G0344100 PROTEIN-RELATED"/>
    <property type="match status" value="1"/>
</dbReference>
<organism evidence="5 6">
    <name type="scientific">Dillenia turbinata</name>
    <dbReference type="NCBI Taxonomy" id="194707"/>
    <lineage>
        <taxon>Eukaryota</taxon>
        <taxon>Viridiplantae</taxon>
        <taxon>Streptophyta</taxon>
        <taxon>Embryophyta</taxon>
        <taxon>Tracheophyta</taxon>
        <taxon>Spermatophyta</taxon>
        <taxon>Magnoliopsida</taxon>
        <taxon>eudicotyledons</taxon>
        <taxon>Gunneridae</taxon>
        <taxon>Pentapetalae</taxon>
        <taxon>Dilleniales</taxon>
        <taxon>Dilleniaceae</taxon>
        <taxon>Dillenia</taxon>
    </lineage>
</organism>
<proteinExistence type="predicted"/>
<evidence type="ECO:0000313" key="5">
    <source>
        <dbReference type="EMBL" id="KAK6919423.1"/>
    </source>
</evidence>
<dbReference type="Gene3D" id="1.10.600.10">
    <property type="entry name" value="Farnesyl Diphosphate Synthase"/>
    <property type="match status" value="1"/>
</dbReference>
<name>A0AAN8V117_9MAGN</name>
<evidence type="ECO:0000256" key="1">
    <source>
        <dbReference type="ARBA" id="ARBA00001946"/>
    </source>
</evidence>
<dbReference type="Proteomes" id="UP001370490">
    <property type="component" value="Unassembled WGS sequence"/>
</dbReference>
<evidence type="ECO:0000259" key="4">
    <source>
        <dbReference type="Pfam" id="PF03936"/>
    </source>
</evidence>
<evidence type="ECO:0000313" key="6">
    <source>
        <dbReference type="Proteomes" id="UP001370490"/>
    </source>
</evidence>
<accession>A0AAN8V117</accession>
<dbReference type="SUPFAM" id="SSF48576">
    <property type="entry name" value="Terpenoid synthases"/>
    <property type="match status" value="1"/>
</dbReference>
<dbReference type="GO" id="GO:0016114">
    <property type="term" value="P:terpenoid biosynthetic process"/>
    <property type="evidence" value="ECO:0007669"/>
    <property type="project" value="InterPro"/>
</dbReference>
<evidence type="ECO:0000256" key="3">
    <source>
        <dbReference type="ARBA" id="ARBA00022842"/>
    </source>
</evidence>
<dbReference type="Pfam" id="PF03936">
    <property type="entry name" value="Terpene_synth_C"/>
    <property type="match status" value="1"/>
</dbReference>
<dbReference type="InterPro" id="IPR005630">
    <property type="entry name" value="Terpene_synthase_metal-bd"/>
</dbReference>
<dbReference type="AlphaFoldDB" id="A0AAN8V117"/>
<comment type="cofactor">
    <cofactor evidence="1">
        <name>Mg(2+)</name>
        <dbReference type="ChEBI" id="CHEBI:18420"/>
    </cofactor>
</comment>
<keyword evidence="2" id="KW-0479">Metal-binding</keyword>
<dbReference type="InterPro" id="IPR008930">
    <property type="entry name" value="Terpenoid_cyclase/PrenylTrfase"/>
</dbReference>
<evidence type="ECO:0000256" key="2">
    <source>
        <dbReference type="ARBA" id="ARBA00022723"/>
    </source>
</evidence>
<reference evidence="5 6" key="1">
    <citation type="submission" date="2023-12" db="EMBL/GenBank/DDBJ databases">
        <title>A high-quality genome assembly for Dillenia turbinata (Dilleniales).</title>
        <authorList>
            <person name="Chanderbali A."/>
        </authorList>
    </citation>
    <scope>NUCLEOTIDE SEQUENCE [LARGE SCALE GENOMIC DNA]</scope>
    <source>
        <strain evidence="5">LSX21</strain>
        <tissue evidence="5">Leaf</tissue>
    </source>
</reference>
<protein>
    <submittedName>
        <fullName evidence="5">Terpene synthase, N-terminal domain</fullName>
    </submittedName>
</protein>
<dbReference type="InterPro" id="IPR050148">
    <property type="entry name" value="Terpene_synthase-like"/>
</dbReference>
<keyword evidence="3" id="KW-0460">Magnesium</keyword>
<dbReference type="SUPFAM" id="SSF48239">
    <property type="entry name" value="Terpenoid cyclases/Protein prenyltransferases"/>
    <property type="match status" value="1"/>
</dbReference>